<dbReference type="InterPro" id="IPR036770">
    <property type="entry name" value="Ankyrin_rpt-contain_sf"/>
</dbReference>
<evidence type="ECO:0000256" key="1">
    <source>
        <dbReference type="ARBA" id="ARBA00022723"/>
    </source>
</evidence>
<dbReference type="Proteomes" id="UP000631114">
    <property type="component" value="Unassembled WGS sequence"/>
</dbReference>
<proteinExistence type="predicted"/>
<evidence type="ECO:0000256" key="4">
    <source>
        <dbReference type="PROSITE-ProRule" id="PRU00023"/>
    </source>
</evidence>
<feature type="repeat" description="ANK" evidence="4">
    <location>
        <begin position="107"/>
        <end position="139"/>
    </location>
</feature>
<dbReference type="PROSITE" id="PS51292">
    <property type="entry name" value="ZF_RING_CH"/>
    <property type="match status" value="1"/>
</dbReference>
<dbReference type="PANTHER" id="PTHR46224:SF67">
    <property type="entry name" value="HSP70-HSP90 ORGANIZING PROTEIN 3-LIKE"/>
    <property type="match status" value="1"/>
</dbReference>
<dbReference type="AlphaFoldDB" id="A0A835GX81"/>
<dbReference type="InterPro" id="IPR051616">
    <property type="entry name" value="Cul2-RING_E3_ligase_SR"/>
</dbReference>
<dbReference type="SUPFAM" id="SSF48403">
    <property type="entry name" value="Ankyrin repeat"/>
    <property type="match status" value="1"/>
</dbReference>
<dbReference type="Gene3D" id="1.25.40.20">
    <property type="entry name" value="Ankyrin repeat-containing domain"/>
    <property type="match status" value="1"/>
</dbReference>
<evidence type="ECO:0000313" key="7">
    <source>
        <dbReference type="Proteomes" id="UP000631114"/>
    </source>
</evidence>
<keyword evidence="2" id="KW-0863">Zinc-finger</keyword>
<accession>A0A835GX81</accession>
<dbReference type="InterPro" id="IPR013083">
    <property type="entry name" value="Znf_RING/FYVE/PHD"/>
</dbReference>
<dbReference type="Pfam" id="PF12796">
    <property type="entry name" value="Ank_2"/>
    <property type="match status" value="1"/>
</dbReference>
<dbReference type="InterPro" id="IPR011016">
    <property type="entry name" value="Znf_RING-CH"/>
</dbReference>
<keyword evidence="3" id="KW-0862">Zinc</keyword>
<dbReference type="EMBL" id="JADFTS010000009">
    <property type="protein sequence ID" value="KAF9589231.1"/>
    <property type="molecule type" value="Genomic_DNA"/>
</dbReference>
<comment type="caution">
    <text evidence="6">The sequence shown here is derived from an EMBL/GenBank/DDBJ whole genome shotgun (WGS) entry which is preliminary data.</text>
</comment>
<feature type="domain" description="RING-CH-type" evidence="5">
    <location>
        <begin position="1"/>
        <end position="36"/>
    </location>
</feature>
<reference evidence="6 7" key="1">
    <citation type="submission" date="2020-10" db="EMBL/GenBank/DDBJ databases">
        <title>The Coptis chinensis genome and diversification of protoberbering-type alkaloids.</title>
        <authorList>
            <person name="Wang B."/>
            <person name="Shu S."/>
            <person name="Song C."/>
            <person name="Liu Y."/>
        </authorList>
    </citation>
    <scope>NUCLEOTIDE SEQUENCE [LARGE SCALE GENOMIC DNA]</scope>
    <source>
        <strain evidence="6">HL-2020</strain>
        <tissue evidence="6">Leaf</tissue>
    </source>
</reference>
<dbReference type="SUPFAM" id="SSF48452">
    <property type="entry name" value="TPR-like"/>
    <property type="match status" value="1"/>
</dbReference>
<dbReference type="InterPro" id="IPR011990">
    <property type="entry name" value="TPR-like_helical_dom_sf"/>
</dbReference>
<evidence type="ECO:0000256" key="2">
    <source>
        <dbReference type="ARBA" id="ARBA00022771"/>
    </source>
</evidence>
<dbReference type="PROSITE" id="PS50088">
    <property type="entry name" value="ANK_REPEAT"/>
    <property type="match status" value="1"/>
</dbReference>
<dbReference type="SUPFAM" id="SSF57850">
    <property type="entry name" value="RING/U-box"/>
    <property type="match status" value="1"/>
</dbReference>
<dbReference type="InterPro" id="IPR002110">
    <property type="entry name" value="Ankyrin_rpt"/>
</dbReference>
<keyword evidence="4" id="KW-0040">ANK repeat</keyword>
<dbReference type="GO" id="GO:0008270">
    <property type="term" value="F:zinc ion binding"/>
    <property type="evidence" value="ECO:0007669"/>
    <property type="project" value="UniProtKB-KW"/>
</dbReference>
<organism evidence="6 7">
    <name type="scientific">Coptis chinensis</name>
    <dbReference type="NCBI Taxonomy" id="261450"/>
    <lineage>
        <taxon>Eukaryota</taxon>
        <taxon>Viridiplantae</taxon>
        <taxon>Streptophyta</taxon>
        <taxon>Embryophyta</taxon>
        <taxon>Tracheophyta</taxon>
        <taxon>Spermatophyta</taxon>
        <taxon>Magnoliopsida</taxon>
        <taxon>Ranunculales</taxon>
        <taxon>Ranunculaceae</taxon>
        <taxon>Coptidoideae</taxon>
        <taxon>Coptis</taxon>
    </lineage>
</organism>
<name>A0A835GX81_9MAGN</name>
<dbReference type="PANTHER" id="PTHR46224">
    <property type="entry name" value="ANKYRIN REPEAT FAMILY PROTEIN"/>
    <property type="match status" value="1"/>
</dbReference>
<evidence type="ECO:0000256" key="3">
    <source>
        <dbReference type="ARBA" id="ARBA00022833"/>
    </source>
</evidence>
<gene>
    <name evidence="6" type="ORF">IFM89_020669</name>
</gene>
<keyword evidence="1" id="KW-0479">Metal-binding</keyword>
<evidence type="ECO:0000259" key="5">
    <source>
        <dbReference type="PROSITE" id="PS51292"/>
    </source>
</evidence>
<keyword evidence="7" id="KW-1185">Reference proteome</keyword>
<sequence>MECRICQDEDEDFKMETPCSCFGSLKYAHRRCMQKWGNWVISRRDLHNPKFIAMVSTDCNFLDPNYDEYSIHTTRSLLCCRTAVIENSLPPVKLLIEASADLNVGTCGVVPIVVAATQVETEMIKCLLKAGADPNVYNHEGFTPLKIAALESEKVMEKRKVKAKENFNEAKSQGETAFRKKKYLLATKWYSMATTHGPDDANVYSNRSLCYALLKEEVALADTNA</sequence>
<dbReference type="Gene3D" id="1.25.40.10">
    <property type="entry name" value="Tetratricopeptide repeat domain"/>
    <property type="match status" value="1"/>
</dbReference>
<dbReference type="Gene3D" id="3.30.40.10">
    <property type="entry name" value="Zinc/RING finger domain, C3HC4 (zinc finger)"/>
    <property type="match status" value="1"/>
</dbReference>
<dbReference type="Pfam" id="PF12906">
    <property type="entry name" value="RINGv"/>
    <property type="match status" value="1"/>
</dbReference>
<dbReference type="OrthoDB" id="264354at2759"/>
<protein>
    <recommendedName>
        <fullName evidence="5">RING-CH-type domain-containing protein</fullName>
    </recommendedName>
</protein>
<evidence type="ECO:0000313" key="6">
    <source>
        <dbReference type="EMBL" id="KAF9589231.1"/>
    </source>
</evidence>
<dbReference type="SMART" id="SM00744">
    <property type="entry name" value="RINGv"/>
    <property type="match status" value="1"/>
</dbReference>